<comment type="caution">
    <text evidence="2">The sequence shown here is derived from an EMBL/GenBank/DDBJ whole genome shotgun (WGS) entry which is preliminary data.</text>
</comment>
<feature type="compositionally biased region" description="Gly residues" evidence="1">
    <location>
        <begin position="493"/>
        <end position="511"/>
    </location>
</feature>
<feature type="compositionally biased region" description="Basic residues" evidence="1">
    <location>
        <begin position="517"/>
        <end position="529"/>
    </location>
</feature>
<dbReference type="EMBL" id="JALLBG020000079">
    <property type="protein sequence ID" value="KAL3766892.1"/>
    <property type="molecule type" value="Genomic_DNA"/>
</dbReference>
<organism evidence="2 3">
    <name type="scientific">Discostella pseudostelligera</name>
    <dbReference type="NCBI Taxonomy" id="259834"/>
    <lineage>
        <taxon>Eukaryota</taxon>
        <taxon>Sar</taxon>
        <taxon>Stramenopiles</taxon>
        <taxon>Ochrophyta</taxon>
        <taxon>Bacillariophyta</taxon>
        <taxon>Coscinodiscophyceae</taxon>
        <taxon>Thalassiosirophycidae</taxon>
        <taxon>Stephanodiscales</taxon>
        <taxon>Stephanodiscaceae</taxon>
        <taxon>Discostella</taxon>
    </lineage>
</organism>
<gene>
    <name evidence="2" type="ORF">ACHAWU_007982</name>
</gene>
<protein>
    <submittedName>
        <fullName evidence="2">Uncharacterized protein</fullName>
    </submittedName>
</protein>
<dbReference type="SUPFAM" id="SSF56808">
    <property type="entry name" value="Ribosomal protein L1"/>
    <property type="match status" value="1"/>
</dbReference>
<dbReference type="CDD" id="cd00403">
    <property type="entry name" value="Ribosomal_L1"/>
    <property type="match status" value="1"/>
</dbReference>
<feature type="region of interest" description="Disordered" evidence="1">
    <location>
        <begin position="490"/>
        <end position="529"/>
    </location>
</feature>
<keyword evidence="3" id="KW-1185">Reference proteome</keyword>
<feature type="compositionally biased region" description="Basic and acidic residues" evidence="1">
    <location>
        <begin position="354"/>
        <end position="376"/>
    </location>
</feature>
<evidence type="ECO:0000313" key="2">
    <source>
        <dbReference type="EMBL" id="KAL3766892.1"/>
    </source>
</evidence>
<dbReference type="InterPro" id="IPR023674">
    <property type="entry name" value="Ribosomal_uL1-like"/>
</dbReference>
<dbReference type="InterPro" id="IPR028364">
    <property type="entry name" value="Ribosomal_uL1/biogenesis"/>
</dbReference>
<name>A0ABD3MTX4_9STRA</name>
<evidence type="ECO:0000256" key="1">
    <source>
        <dbReference type="SAM" id="MobiDB-lite"/>
    </source>
</evidence>
<evidence type="ECO:0000313" key="3">
    <source>
        <dbReference type="Proteomes" id="UP001530293"/>
    </source>
</evidence>
<dbReference type="Pfam" id="PF00687">
    <property type="entry name" value="Ribosomal_L1"/>
    <property type="match status" value="1"/>
</dbReference>
<reference evidence="2 3" key="1">
    <citation type="submission" date="2024-10" db="EMBL/GenBank/DDBJ databases">
        <title>Updated reference genomes for cyclostephanoid diatoms.</title>
        <authorList>
            <person name="Roberts W.R."/>
            <person name="Alverson A.J."/>
        </authorList>
    </citation>
    <scope>NUCLEOTIDE SEQUENCE [LARGE SCALE GENOMIC DNA]</scope>
    <source>
        <strain evidence="2 3">AJA232-27</strain>
    </source>
</reference>
<dbReference type="AlphaFoldDB" id="A0ABD3MTX4"/>
<feature type="region of interest" description="Disordered" evidence="1">
    <location>
        <begin position="278"/>
        <end position="445"/>
    </location>
</feature>
<accession>A0ABD3MTX4</accession>
<sequence>MGAKSRTESPKHGVDDQLTDRALRALLKHHASSSSSGGGDNQKLQLLENDLDIQVQFSLARIPGNASPKPIRIEIPHPLVKVAADDDNSNLQDVEACIIVKEESKPWVQDMVSRFPNELGCIKKVLGLQSLRIKHKSFEQRRALLARFDVFFADDRILPMLTKALGGKFFEKKKQPIAVKLTRKEALPFAIQKSLSATFMFLSSGTCLTVKAGNTAMPPSKLLANIEAICTIVPTKVPHKWSNIRAISIKTTNSVALPIYNKTPEELEQIRLLAREDKHEVAEETDEDAVEDKGESKGKIVADTPLAKALKKQQAMQDKNEEEVVEKSSKSSKKKRKEAVDDEKEVDETTTAKSTDKTKSSSKKRKDEATEEDKAAVTKTPKLSKKKVNKEEEVAAEKVVTEQSVPKSSKKKRKDASESASKEVAATEQPKSAKKSKTISSASSITEDANFISSNKFVGAKKGYVFKKSKLGIGYYKDVLPVVDKVWLSTLGKSGGSGGGGARGGGGGGRKSMGHTMQRKKGGRSRKSY</sequence>
<proteinExistence type="predicted"/>
<dbReference type="Proteomes" id="UP001530293">
    <property type="component" value="Unassembled WGS sequence"/>
</dbReference>
<feature type="compositionally biased region" description="Basic and acidic residues" evidence="1">
    <location>
        <begin position="291"/>
        <end position="300"/>
    </location>
</feature>
<feature type="compositionally biased region" description="Basic and acidic residues" evidence="1">
    <location>
        <begin position="389"/>
        <end position="400"/>
    </location>
</feature>
<dbReference type="Gene3D" id="3.30.190.20">
    <property type="match status" value="1"/>
</dbReference>